<name>A0A8H5JER3_9HYPO</name>
<reference evidence="2 3" key="1">
    <citation type="submission" date="2020-05" db="EMBL/GenBank/DDBJ databases">
        <title>Identification and distribution of gene clusters putatively required for synthesis of sphingolipid metabolism inhibitors in phylogenetically diverse species of the filamentous fungus Fusarium.</title>
        <authorList>
            <person name="Kim H.-S."/>
            <person name="Busman M."/>
            <person name="Brown D.W."/>
            <person name="Divon H."/>
            <person name="Uhlig S."/>
            <person name="Proctor R.H."/>
        </authorList>
    </citation>
    <scope>NUCLEOTIDE SEQUENCE [LARGE SCALE GENOMIC DNA]</scope>
    <source>
        <strain evidence="2 3">NRRL 53147</strain>
    </source>
</reference>
<proteinExistence type="predicted"/>
<evidence type="ECO:0000313" key="3">
    <source>
        <dbReference type="Proteomes" id="UP000522262"/>
    </source>
</evidence>
<dbReference type="Proteomes" id="UP000522262">
    <property type="component" value="Unassembled WGS sequence"/>
</dbReference>
<protein>
    <submittedName>
        <fullName evidence="2">Uncharacterized protein</fullName>
    </submittedName>
</protein>
<comment type="caution">
    <text evidence="2">The sequence shown here is derived from an EMBL/GenBank/DDBJ whole genome shotgun (WGS) entry which is preliminary data.</text>
</comment>
<sequence length="322" mass="36997">MNNTHYPSPESLPEAHLSHPASDERKRASNATADELPKSLIEFKRKCKTGDYSPLTEFHLSKADYTRLHDKIQTTFRRFDYNPRRQLITFRMPSTVHDFFVSFLGSAVMDKIRGIGRQNRRARAFTQSIQNGLTSNVILIDGDDKWEQQPDSQFRHIGARYPGVVLEVALTQDAKGLRRVARRYIYHTDGQIKVVLGIDLNKDKESTISVWKPTFSPAQNSDGVDMDIERVVQAQPFRDANKNPINGTLTLSLHDFAPDNLCQDYPNTAFSIPYRDMSDMLAMAEQYKLIEEQEEVPEPSSRVVHKRRYSESSEERMAEEDD</sequence>
<gene>
    <name evidence="2" type="ORF">FMEXI_2371</name>
</gene>
<organism evidence="2 3">
    <name type="scientific">Fusarium mexicanum</name>
    <dbReference type="NCBI Taxonomy" id="751941"/>
    <lineage>
        <taxon>Eukaryota</taxon>
        <taxon>Fungi</taxon>
        <taxon>Dikarya</taxon>
        <taxon>Ascomycota</taxon>
        <taxon>Pezizomycotina</taxon>
        <taxon>Sordariomycetes</taxon>
        <taxon>Hypocreomycetidae</taxon>
        <taxon>Hypocreales</taxon>
        <taxon>Nectriaceae</taxon>
        <taxon>Fusarium</taxon>
        <taxon>Fusarium fujikuroi species complex</taxon>
    </lineage>
</organism>
<feature type="region of interest" description="Disordered" evidence="1">
    <location>
        <begin position="1"/>
        <end position="33"/>
    </location>
</feature>
<feature type="region of interest" description="Disordered" evidence="1">
    <location>
        <begin position="292"/>
        <end position="322"/>
    </location>
</feature>
<accession>A0A8H5JER3</accession>
<evidence type="ECO:0000313" key="2">
    <source>
        <dbReference type="EMBL" id="KAF5553532.1"/>
    </source>
</evidence>
<keyword evidence="3" id="KW-1185">Reference proteome</keyword>
<dbReference type="EMBL" id="JAAOAM010000053">
    <property type="protein sequence ID" value="KAF5553532.1"/>
    <property type="molecule type" value="Genomic_DNA"/>
</dbReference>
<dbReference type="AlphaFoldDB" id="A0A8H5JER3"/>
<evidence type="ECO:0000256" key="1">
    <source>
        <dbReference type="SAM" id="MobiDB-lite"/>
    </source>
</evidence>